<organism evidence="2 3">
    <name type="scientific">Armillaria novae-zelandiae</name>
    <dbReference type="NCBI Taxonomy" id="153914"/>
    <lineage>
        <taxon>Eukaryota</taxon>
        <taxon>Fungi</taxon>
        <taxon>Dikarya</taxon>
        <taxon>Basidiomycota</taxon>
        <taxon>Agaricomycotina</taxon>
        <taxon>Agaricomycetes</taxon>
        <taxon>Agaricomycetidae</taxon>
        <taxon>Agaricales</taxon>
        <taxon>Marasmiineae</taxon>
        <taxon>Physalacriaceae</taxon>
        <taxon>Armillaria</taxon>
    </lineage>
</organism>
<sequence>MRWAPSCLLLVVLIDDMDGGSQEHGSGSSYVPGNSDLHVSRNYRPLLQCRLIRQFTSLRDEETCVTTLPMCHAPHQKEYRNYALISGEILQVPQEKHVHLLILPLALTHKPKSRVIVACI</sequence>
<feature type="chain" id="PRO_5041282367" description="Secreted protein" evidence="1">
    <location>
        <begin position="20"/>
        <end position="120"/>
    </location>
</feature>
<evidence type="ECO:0000313" key="2">
    <source>
        <dbReference type="EMBL" id="KAK0462159.1"/>
    </source>
</evidence>
<dbReference type="AlphaFoldDB" id="A0AA39NAR8"/>
<keyword evidence="1" id="KW-0732">Signal</keyword>
<comment type="caution">
    <text evidence="2">The sequence shown here is derived from an EMBL/GenBank/DDBJ whole genome shotgun (WGS) entry which is preliminary data.</text>
</comment>
<dbReference type="EMBL" id="JAUEPR010000131">
    <property type="protein sequence ID" value="KAK0462159.1"/>
    <property type="molecule type" value="Genomic_DNA"/>
</dbReference>
<dbReference type="Proteomes" id="UP001175227">
    <property type="component" value="Unassembled WGS sequence"/>
</dbReference>
<evidence type="ECO:0000313" key="3">
    <source>
        <dbReference type="Proteomes" id="UP001175227"/>
    </source>
</evidence>
<name>A0AA39NAR8_9AGAR</name>
<keyword evidence="3" id="KW-1185">Reference proteome</keyword>
<evidence type="ECO:0000256" key="1">
    <source>
        <dbReference type="SAM" id="SignalP"/>
    </source>
</evidence>
<protein>
    <recommendedName>
        <fullName evidence="4">Secreted protein</fullName>
    </recommendedName>
</protein>
<accession>A0AA39NAR8</accession>
<proteinExistence type="predicted"/>
<gene>
    <name evidence="2" type="ORF">IW261DRAFT_1528432</name>
</gene>
<feature type="signal peptide" evidence="1">
    <location>
        <begin position="1"/>
        <end position="19"/>
    </location>
</feature>
<evidence type="ECO:0008006" key="4">
    <source>
        <dbReference type="Google" id="ProtNLM"/>
    </source>
</evidence>
<reference evidence="2" key="1">
    <citation type="submission" date="2023-06" db="EMBL/GenBank/DDBJ databases">
        <authorList>
            <consortium name="Lawrence Berkeley National Laboratory"/>
            <person name="Ahrendt S."/>
            <person name="Sahu N."/>
            <person name="Indic B."/>
            <person name="Wong-Bajracharya J."/>
            <person name="Merenyi Z."/>
            <person name="Ke H.-M."/>
            <person name="Monk M."/>
            <person name="Kocsube S."/>
            <person name="Drula E."/>
            <person name="Lipzen A."/>
            <person name="Balint B."/>
            <person name="Henrissat B."/>
            <person name="Andreopoulos B."/>
            <person name="Martin F.M."/>
            <person name="Harder C.B."/>
            <person name="Rigling D."/>
            <person name="Ford K.L."/>
            <person name="Foster G.D."/>
            <person name="Pangilinan J."/>
            <person name="Papanicolaou A."/>
            <person name="Barry K."/>
            <person name="LaButti K."/>
            <person name="Viragh M."/>
            <person name="Koriabine M."/>
            <person name="Yan M."/>
            <person name="Riley R."/>
            <person name="Champramary S."/>
            <person name="Plett K.L."/>
            <person name="Tsai I.J."/>
            <person name="Slot J."/>
            <person name="Sipos G."/>
            <person name="Plett J."/>
            <person name="Nagy L.G."/>
            <person name="Grigoriev I.V."/>
        </authorList>
    </citation>
    <scope>NUCLEOTIDE SEQUENCE</scope>
    <source>
        <strain evidence="2">ICMP 16352</strain>
    </source>
</reference>